<accession>A0A2J6TC67</accession>
<dbReference type="Proteomes" id="UP000235371">
    <property type="component" value="Unassembled WGS sequence"/>
</dbReference>
<sequence length="239" mass="27668">MRLLKTDTIELHEYFDTQIPPYAILSHRWGDGEVTLQKVQSGEGPQMPGYQKIIKCCAQAIRDGWNYVWIDTCCIDKTSSAELSEAINSMYRWYQKSQVCYAYLVDVPDGTADHSRPDSLFRQSKWFTRGWTLQELLAPTFVEFYDQNWIEIGTKSSMRTLVQEISKISTLVDIDKACVAEKLSWASTRVTTRIEDLAYCLMGLFDVNMPLLYGEGHNAFLRLQLEIWSRTNDESIFAW</sequence>
<feature type="non-terminal residue" evidence="2">
    <location>
        <position position="239"/>
    </location>
</feature>
<keyword evidence="3" id="KW-1185">Reference proteome</keyword>
<dbReference type="InParanoid" id="A0A2J6TC67"/>
<dbReference type="InterPro" id="IPR010730">
    <property type="entry name" value="HET"/>
</dbReference>
<reference evidence="2 3" key="1">
    <citation type="submission" date="2016-04" db="EMBL/GenBank/DDBJ databases">
        <title>A degradative enzymes factory behind the ericoid mycorrhizal symbiosis.</title>
        <authorList>
            <consortium name="DOE Joint Genome Institute"/>
            <person name="Martino E."/>
            <person name="Morin E."/>
            <person name="Grelet G."/>
            <person name="Kuo A."/>
            <person name="Kohler A."/>
            <person name="Daghino S."/>
            <person name="Barry K."/>
            <person name="Choi C."/>
            <person name="Cichocki N."/>
            <person name="Clum A."/>
            <person name="Copeland A."/>
            <person name="Hainaut M."/>
            <person name="Haridas S."/>
            <person name="Labutti K."/>
            <person name="Lindquist E."/>
            <person name="Lipzen A."/>
            <person name="Khouja H.-R."/>
            <person name="Murat C."/>
            <person name="Ohm R."/>
            <person name="Olson A."/>
            <person name="Spatafora J."/>
            <person name="Veneault-Fourrey C."/>
            <person name="Henrissat B."/>
            <person name="Grigoriev I."/>
            <person name="Martin F."/>
            <person name="Perotto S."/>
        </authorList>
    </citation>
    <scope>NUCLEOTIDE SEQUENCE [LARGE SCALE GENOMIC DNA]</scope>
    <source>
        <strain evidence="2 3">E</strain>
    </source>
</reference>
<gene>
    <name evidence="2" type="ORF">K444DRAFT_473433</name>
</gene>
<evidence type="ECO:0000313" key="2">
    <source>
        <dbReference type="EMBL" id="PMD60562.1"/>
    </source>
</evidence>
<dbReference type="PANTHER" id="PTHR10622:SF10">
    <property type="entry name" value="HET DOMAIN-CONTAINING PROTEIN"/>
    <property type="match status" value="1"/>
</dbReference>
<dbReference type="AlphaFoldDB" id="A0A2J6TC67"/>
<protein>
    <submittedName>
        <fullName evidence="2">HET-domain-containing protein</fullName>
    </submittedName>
</protein>
<dbReference type="Pfam" id="PF06985">
    <property type="entry name" value="HET"/>
    <property type="match status" value="1"/>
</dbReference>
<proteinExistence type="predicted"/>
<evidence type="ECO:0000313" key="3">
    <source>
        <dbReference type="Proteomes" id="UP000235371"/>
    </source>
</evidence>
<dbReference type="RefSeq" id="XP_024737466.1">
    <property type="nucleotide sequence ID" value="XM_024872907.1"/>
</dbReference>
<evidence type="ECO:0000259" key="1">
    <source>
        <dbReference type="Pfam" id="PF06985"/>
    </source>
</evidence>
<dbReference type="GeneID" id="36580987"/>
<organism evidence="2 3">
    <name type="scientific">Hyaloscypha bicolor E</name>
    <dbReference type="NCBI Taxonomy" id="1095630"/>
    <lineage>
        <taxon>Eukaryota</taxon>
        <taxon>Fungi</taxon>
        <taxon>Dikarya</taxon>
        <taxon>Ascomycota</taxon>
        <taxon>Pezizomycotina</taxon>
        <taxon>Leotiomycetes</taxon>
        <taxon>Helotiales</taxon>
        <taxon>Hyaloscyphaceae</taxon>
        <taxon>Hyaloscypha</taxon>
        <taxon>Hyaloscypha bicolor</taxon>
    </lineage>
</organism>
<dbReference type="PANTHER" id="PTHR10622">
    <property type="entry name" value="HET DOMAIN-CONTAINING PROTEIN"/>
    <property type="match status" value="1"/>
</dbReference>
<dbReference type="OrthoDB" id="20872at2759"/>
<dbReference type="EMBL" id="KZ613790">
    <property type="protein sequence ID" value="PMD60562.1"/>
    <property type="molecule type" value="Genomic_DNA"/>
</dbReference>
<name>A0A2J6TC67_9HELO</name>
<feature type="domain" description="Heterokaryon incompatibility" evidence="1">
    <location>
        <begin position="22"/>
        <end position="105"/>
    </location>
</feature>